<feature type="non-terminal residue" evidence="1">
    <location>
        <position position="1"/>
    </location>
</feature>
<dbReference type="AlphaFoldDB" id="X1DAR5"/>
<proteinExistence type="predicted"/>
<name>X1DAR5_9ZZZZ</name>
<organism evidence="1">
    <name type="scientific">marine sediment metagenome</name>
    <dbReference type="NCBI Taxonomy" id="412755"/>
    <lineage>
        <taxon>unclassified sequences</taxon>
        <taxon>metagenomes</taxon>
        <taxon>ecological metagenomes</taxon>
    </lineage>
</organism>
<comment type="caution">
    <text evidence="1">The sequence shown here is derived from an EMBL/GenBank/DDBJ whole genome shotgun (WGS) entry which is preliminary data.</text>
</comment>
<feature type="non-terminal residue" evidence="1">
    <location>
        <position position="290"/>
    </location>
</feature>
<dbReference type="EMBL" id="BART01021594">
    <property type="protein sequence ID" value="GAH02164.1"/>
    <property type="molecule type" value="Genomic_DNA"/>
</dbReference>
<reference evidence="1" key="1">
    <citation type="journal article" date="2014" name="Front. Microbiol.">
        <title>High frequency of phylogenetically diverse reductive dehalogenase-homologous genes in deep subseafloor sedimentary metagenomes.</title>
        <authorList>
            <person name="Kawai M."/>
            <person name="Futagami T."/>
            <person name="Toyoda A."/>
            <person name="Takaki Y."/>
            <person name="Nishi S."/>
            <person name="Hori S."/>
            <person name="Arai W."/>
            <person name="Tsubouchi T."/>
            <person name="Morono Y."/>
            <person name="Uchiyama I."/>
            <person name="Ito T."/>
            <person name="Fujiyama A."/>
            <person name="Inagaki F."/>
            <person name="Takami H."/>
        </authorList>
    </citation>
    <scope>NUCLEOTIDE SEQUENCE</scope>
    <source>
        <strain evidence="1">Expedition CK06-06</strain>
    </source>
</reference>
<gene>
    <name evidence="1" type="ORF">S01H4_39784</name>
</gene>
<protein>
    <submittedName>
        <fullName evidence="1">Uncharacterized protein</fullName>
    </submittedName>
</protein>
<accession>X1DAR5</accession>
<evidence type="ECO:0000313" key="1">
    <source>
        <dbReference type="EMBL" id="GAH02164.1"/>
    </source>
</evidence>
<sequence>VTTGAPHGFSNDDTVLIGDTTNYNGSYTMTRIDATNFYITHAWDGDDATGIVKGQVGELSDALPVDSMKSTGLRWRSFFYPQRGAEEGADDVAEVLVDAKGYINSDDLYMEKGADILEFILKHRLKVDDSNINAAAFTAFAAARTQVLSIYLDSEQSFGQFVGKLEATLLFKFESNLDREIIPICYVAGEPGGTPHLKDEDLKDFSSERVFDVKQKIQVLYNRNPLTSEFLIKETESKIAEYFYKNKETLQVETFLWDGDDAIALAQSYSLLYEKPRHWINFTTGSAGHD</sequence>